<name>A0ABU4JFZ5_9FLAO</name>
<dbReference type="Pfam" id="PF00132">
    <property type="entry name" value="Hexapep"/>
    <property type="match status" value="1"/>
</dbReference>
<evidence type="ECO:0000313" key="1">
    <source>
        <dbReference type="EMBL" id="MDW8548601.1"/>
    </source>
</evidence>
<comment type="caution">
    <text evidence="1">The sequence shown here is derived from an EMBL/GenBank/DDBJ whole genome shotgun (WGS) entry which is preliminary data.</text>
</comment>
<dbReference type="CDD" id="cd04647">
    <property type="entry name" value="LbH_MAT_like"/>
    <property type="match status" value="1"/>
</dbReference>
<proteinExistence type="predicted"/>
<gene>
    <name evidence="1" type="ORF">NG800_006745</name>
</gene>
<dbReference type="PANTHER" id="PTHR23416">
    <property type="entry name" value="SIALIC ACID SYNTHASE-RELATED"/>
    <property type="match status" value="1"/>
</dbReference>
<dbReference type="EC" id="2.3.1.-" evidence="1"/>
<dbReference type="PANTHER" id="PTHR23416:SF78">
    <property type="entry name" value="LIPOPOLYSACCHARIDE BIOSYNTHESIS O-ACETYL TRANSFERASE WBBJ-RELATED"/>
    <property type="match status" value="1"/>
</dbReference>
<dbReference type="Proteomes" id="UP001204439">
    <property type="component" value="Unassembled WGS sequence"/>
</dbReference>
<dbReference type="GO" id="GO:0016746">
    <property type="term" value="F:acyltransferase activity"/>
    <property type="evidence" value="ECO:0007669"/>
    <property type="project" value="UniProtKB-KW"/>
</dbReference>
<sequence>MINFIYKTLNLIPKTIAKIEKLYSFSVLNSHSGVTLHSDLKIGKATTFELDDNAIFEIGKNVIWRDHNAIRIRKGGRLILGNNVDLGHYISINCLDKIELGDDTCVAEGCKFYDHDHALDTKPEYVWHKHEFNTAAIIIGKNVKIYSNVTVLKGVTIGDNCIIGANCVISRNVPANSIIFGKHELMRLPLM</sequence>
<organism evidence="1 2">
    <name type="scientific">Epilithonimonas ginsengisoli</name>
    <dbReference type="NCBI Taxonomy" id="1245592"/>
    <lineage>
        <taxon>Bacteria</taxon>
        <taxon>Pseudomonadati</taxon>
        <taxon>Bacteroidota</taxon>
        <taxon>Flavobacteriia</taxon>
        <taxon>Flavobacteriales</taxon>
        <taxon>Weeksellaceae</taxon>
        <taxon>Chryseobacterium group</taxon>
        <taxon>Epilithonimonas</taxon>
    </lineage>
</organism>
<accession>A0ABU4JFZ5</accession>
<dbReference type="SUPFAM" id="SSF51161">
    <property type="entry name" value="Trimeric LpxA-like enzymes"/>
    <property type="match status" value="1"/>
</dbReference>
<dbReference type="InterPro" id="IPR001451">
    <property type="entry name" value="Hexapep"/>
</dbReference>
<evidence type="ECO:0000313" key="2">
    <source>
        <dbReference type="Proteomes" id="UP001204439"/>
    </source>
</evidence>
<dbReference type="EMBL" id="JAMXLT020000009">
    <property type="protein sequence ID" value="MDW8548601.1"/>
    <property type="molecule type" value="Genomic_DNA"/>
</dbReference>
<keyword evidence="2" id="KW-1185">Reference proteome</keyword>
<dbReference type="InterPro" id="IPR051159">
    <property type="entry name" value="Hexapeptide_acetyltransf"/>
</dbReference>
<reference evidence="1 2" key="1">
    <citation type="submission" date="2023-11" db="EMBL/GenBank/DDBJ databases">
        <title>First isolation, identification, and characterization of non-pathogenic Epilithonimonas ginsengisoli isolated from diseased farmed rainbow trout (Oncorhynchus mykiss) in Chile.</title>
        <authorList>
            <person name="Miranda C.D."/>
            <person name="Irgang R."/>
            <person name="Concha C."/>
            <person name="Rojas R."/>
            <person name="Avendano R."/>
        </authorList>
    </citation>
    <scope>NUCLEOTIDE SEQUENCE [LARGE SCALE GENOMIC DNA]</scope>
    <source>
        <strain evidence="1 2">FP99</strain>
    </source>
</reference>
<dbReference type="RefSeq" id="WP_086048062.1">
    <property type="nucleotide sequence ID" value="NZ_JAMXLT020000009.1"/>
</dbReference>
<protein>
    <submittedName>
        <fullName evidence="1">Acyltransferase</fullName>
        <ecNumber evidence="1">2.3.1.-</ecNumber>
    </submittedName>
</protein>
<keyword evidence="1" id="KW-0808">Transferase</keyword>
<dbReference type="InterPro" id="IPR011004">
    <property type="entry name" value="Trimer_LpxA-like_sf"/>
</dbReference>
<keyword evidence="1" id="KW-0012">Acyltransferase</keyword>
<dbReference type="Gene3D" id="2.160.10.10">
    <property type="entry name" value="Hexapeptide repeat proteins"/>
    <property type="match status" value="1"/>
</dbReference>